<sequence length="104" mass="10684">MVRQVPETPGLPGPPRGLPVAITTWAGDLIRVLSGILAESNIRLNRMLPKDGTEAPTAALPLQEVLVADLPAASANEGRIIYVSDGGAGAVFRGSNGSAWVSLG</sequence>
<comment type="caution">
    <text evidence="1">The sequence shown here is derived from an EMBL/GenBank/DDBJ whole genome shotgun (WGS) entry which is preliminary data.</text>
</comment>
<proteinExistence type="predicted"/>
<evidence type="ECO:0000313" key="1">
    <source>
        <dbReference type="EMBL" id="KKL92062.1"/>
    </source>
</evidence>
<dbReference type="EMBL" id="LAZR01019568">
    <property type="protein sequence ID" value="KKL92062.1"/>
    <property type="molecule type" value="Genomic_DNA"/>
</dbReference>
<dbReference type="AlphaFoldDB" id="A0A0F9IYE2"/>
<gene>
    <name evidence="1" type="ORF">LCGC14_1888460</name>
</gene>
<accession>A0A0F9IYE2</accession>
<protein>
    <submittedName>
        <fullName evidence="1">Uncharacterized protein</fullName>
    </submittedName>
</protein>
<name>A0A0F9IYE2_9ZZZZ</name>
<organism evidence="1">
    <name type="scientific">marine sediment metagenome</name>
    <dbReference type="NCBI Taxonomy" id="412755"/>
    <lineage>
        <taxon>unclassified sequences</taxon>
        <taxon>metagenomes</taxon>
        <taxon>ecological metagenomes</taxon>
    </lineage>
</organism>
<reference evidence="1" key="1">
    <citation type="journal article" date="2015" name="Nature">
        <title>Complex archaea that bridge the gap between prokaryotes and eukaryotes.</title>
        <authorList>
            <person name="Spang A."/>
            <person name="Saw J.H."/>
            <person name="Jorgensen S.L."/>
            <person name="Zaremba-Niedzwiedzka K."/>
            <person name="Martijn J."/>
            <person name="Lind A.E."/>
            <person name="van Eijk R."/>
            <person name="Schleper C."/>
            <person name="Guy L."/>
            <person name="Ettema T.J."/>
        </authorList>
    </citation>
    <scope>NUCLEOTIDE SEQUENCE</scope>
</reference>